<reference evidence="3" key="1">
    <citation type="submission" date="2023-07" db="EMBL/GenBank/DDBJ databases">
        <title>A chromosome-level genome assembly of Lolium multiflorum.</title>
        <authorList>
            <person name="Chen Y."/>
            <person name="Copetti D."/>
            <person name="Kolliker R."/>
            <person name="Studer B."/>
        </authorList>
    </citation>
    <scope>NUCLEOTIDE SEQUENCE</scope>
    <source>
        <strain evidence="3">02402/16</strain>
        <tissue evidence="3">Leaf</tissue>
    </source>
</reference>
<dbReference type="InterPro" id="IPR002156">
    <property type="entry name" value="RNaseH_domain"/>
</dbReference>
<feature type="compositionally biased region" description="Basic and acidic residues" evidence="1">
    <location>
        <begin position="94"/>
        <end position="105"/>
    </location>
</feature>
<feature type="region of interest" description="Disordered" evidence="1">
    <location>
        <begin position="318"/>
        <end position="347"/>
    </location>
</feature>
<feature type="region of interest" description="Disordered" evidence="1">
    <location>
        <begin position="227"/>
        <end position="289"/>
    </location>
</feature>
<evidence type="ECO:0000313" key="3">
    <source>
        <dbReference type="EMBL" id="KAK1614120.1"/>
    </source>
</evidence>
<name>A0AAD8VR61_LOLMU</name>
<dbReference type="EMBL" id="JAUUTY010000006">
    <property type="protein sequence ID" value="KAK1614120.1"/>
    <property type="molecule type" value="Genomic_DNA"/>
</dbReference>
<feature type="compositionally biased region" description="Acidic residues" evidence="1">
    <location>
        <begin position="256"/>
        <end position="268"/>
    </location>
</feature>
<gene>
    <name evidence="3" type="ORF">QYE76_019637</name>
</gene>
<dbReference type="InterPro" id="IPR036397">
    <property type="entry name" value="RNaseH_sf"/>
</dbReference>
<evidence type="ECO:0000259" key="2">
    <source>
        <dbReference type="Pfam" id="PF13456"/>
    </source>
</evidence>
<evidence type="ECO:0000313" key="4">
    <source>
        <dbReference type="Proteomes" id="UP001231189"/>
    </source>
</evidence>
<dbReference type="InterPro" id="IPR012337">
    <property type="entry name" value="RNaseH-like_sf"/>
</dbReference>
<keyword evidence="4" id="KW-1185">Reference proteome</keyword>
<dbReference type="AlphaFoldDB" id="A0AAD8VR61"/>
<dbReference type="GO" id="GO:0003676">
    <property type="term" value="F:nucleic acid binding"/>
    <property type="evidence" value="ECO:0007669"/>
    <property type="project" value="InterPro"/>
</dbReference>
<accession>A0AAD8VR61</accession>
<dbReference type="PANTHER" id="PTHR48475">
    <property type="entry name" value="RIBONUCLEASE H"/>
    <property type="match status" value="1"/>
</dbReference>
<feature type="domain" description="RNase H type-1" evidence="2">
    <location>
        <begin position="495"/>
        <end position="572"/>
    </location>
</feature>
<sequence length="600" mass="65463">MPAPRDRNRERTRSNAEAGIKNASLSLVGTKNASLSLVGIKNATLSLAEAKDAIRNQGGAGTRSTHLSHAGAGTTEVTTTKRKGATEAGASRGSHAENPKAEEHLTGPLADLPHHHLEAEVEAEAEAGDLVPAQNHPVVPPVMPGTASTRNLKHYDGSERPDTWIEDYYNAVTFAGGTPNIACRMLQLYLIGPARVWLSDLEENTIFCWLDLKKAFENHFRGTYKRPATTSDLLHPEEGIQASPEAGKGKNKDKEEDSSEAMDEDDASPEPKEGTAANKSNPFGKKSVGTYHTFLGTPTVRAKKSALRILNATVPAVPHMSSGRRKPVPLTGRITRPSSPKSATLWLDPGEDEPHQGTAQARTTEFHGVVPGKKANSLGSIKLPVAFGDVNNYREEMITFEVVPFKSSYHVIFGRPTYHKFHARACYIYNKLKIPGPNGWITVSGDYKKARDCEEGEAAFAESVISGEEESEGYRAAVDPSEMRPPEAISNIHFEATNNMAEYEALLHGLRIAKEIGIKHIICCGDSDLVAQQVAGTWNARNSVMAAYRDEVDEIAKCFLGYEVKYVRRDDTQQTCCPSSDPAGNQFRLEFSLSICEYPQ</sequence>
<dbReference type="Proteomes" id="UP001231189">
    <property type="component" value="Unassembled WGS sequence"/>
</dbReference>
<organism evidence="3 4">
    <name type="scientific">Lolium multiflorum</name>
    <name type="common">Italian ryegrass</name>
    <name type="synonym">Lolium perenne subsp. multiflorum</name>
    <dbReference type="NCBI Taxonomy" id="4521"/>
    <lineage>
        <taxon>Eukaryota</taxon>
        <taxon>Viridiplantae</taxon>
        <taxon>Streptophyta</taxon>
        <taxon>Embryophyta</taxon>
        <taxon>Tracheophyta</taxon>
        <taxon>Spermatophyta</taxon>
        <taxon>Magnoliopsida</taxon>
        <taxon>Liliopsida</taxon>
        <taxon>Poales</taxon>
        <taxon>Poaceae</taxon>
        <taxon>BOP clade</taxon>
        <taxon>Pooideae</taxon>
        <taxon>Poodae</taxon>
        <taxon>Poeae</taxon>
        <taxon>Poeae Chloroplast Group 2 (Poeae type)</taxon>
        <taxon>Loliodinae</taxon>
        <taxon>Loliinae</taxon>
        <taxon>Lolium</taxon>
    </lineage>
</organism>
<comment type="caution">
    <text evidence="3">The sequence shown here is derived from an EMBL/GenBank/DDBJ whole genome shotgun (WGS) entry which is preliminary data.</text>
</comment>
<protein>
    <recommendedName>
        <fullName evidence="2">RNase H type-1 domain-containing protein</fullName>
    </recommendedName>
</protein>
<feature type="region of interest" description="Disordered" evidence="1">
    <location>
        <begin position="57"/>
        <end position="107"/>
    </location>
</feature>
<evidence type="ECO:0000256" key="1">
    <source>
        <dbReference type="SAM" id="MobiDB-lite"/>
    </source>
</evidence>
<dbReference type="GO" id="GO:0004523">
    <property type="term" value="F:RNA-DNA hybrid ribonuclease activity"/>
    <property type="evidence" value="ECO:0007669"/>
    <property type="project" value="InterPro"/>
</dbReference>
<dbReference type="SUPFAM" id="SSF53098">
    <property type="entry name" value="Ribonuclease H-like"/>
    <property type="match status" value="1"/>
</dbReference>
<dbReference type="CDD" id="cd09279">
    <property type="entry name" value="RNase_HI_like"/>
    <property type="match status" value="1"/>
</dbReference>
<dbReference type="Gene3D" id="3.30.420.10">
    <property type="entry name" value="Ribonuclease H-like superfamily/Ribonuclease H"/>
    <property type="match status" value="1"/>
</dbReference>
<proteinExistence type="predicted"/>
<dbReference type="Pfam" id="PF13456">
    <property type="entry name" value="RVT_3"/>
    <property type="match status" value="1"/>
</dbReference>
<dbReference type="PANTHER" id="PTHR48475:SF1">
    <property type="entry name" value="RNASE H TYPE-1 DOMAIN-CONTAINING PROTEIN"/>
    <property type="match status" value="1"/>
</dbReference>